<proteinExistence type="predicted"/>
<dbReference type="InterPro" id="IPR051556">
    <property type="entry name" value="N-term/lysine_N-AcTrnsfr"/>
</dbReference>
<comment type="caution">
    <text evidence="5">The sequence shown here is derived from an EMBL/GenBank/DDBJ whole genome shotgun (WGS) entry which is preliminary data.</text>
</comment>
<dbReference type="Gene3D" id="3.40.630.30">
    <property type="match status" value="1"/>
</dbReference>
<keyword evidence="6" id="KW-1185">Reference proteome</keyword>
<feature type="domain" description="N-acetyltransferase" evidence="4">
    <location>
        <begin position="176"/>
        <end position="335"/>
    </location>
</feature>
<evidence type="ECO:0000256" key="2">
    <source>
        <dbReference type="ARBA" id="ARBA00023315"/>
    </source>
</evidence>
<keyword evidence="3" id="KW-0472">Membrane</keyword>
<name>A0A1Z5KP09_FISSO</name>
<dbReference type="InterPro" id="IPR000182">
    <property type="entry name" value="GNAT_dom"/>
</dbReference>
<dbReference type="Proteomes" id="UP000198406">
    <property type="component" value="Unassembled WGS sequence"/>
</dbReference>
<keyword evidence="1" id="KW-0808">Transferase</keyword>
<organism evidence="5 6">
    <name type="scientific">Fistulifera solaris</name>
    <name type="common">Oleaginous diatom</name>
    <dbReference type="NCBI Taxonomy" id="1519565"/>
    <lineage>
        <taxon>Eukaryota</taxon>
        <taxon>Sar</taxon>
        <taxon>Stramenopiles</taxon>
        <taxon>Ochrophyta</taxon>
        <taxon>Bacillariophyta</taxon>
        <taxon>Bacillariophyceae</taxon>
        <taxon>Bacillariophycidae</taxon>
        <taxon>Naviculales</taxon>
        <taxon>Naviculaceae</taxon>
        <taxon>Fistulifera</taxon>
    </lineage>
</organism>
<evidence type="ECO:0000313" key="6">
    <source>
        <dbReference type="Proteomes" id="UP000198406"/>
    </source>
</evidence>
<dbReference type="PROSITE" id="PS51186">
    <property type="entry name" value="GNAT"/>
    <property type="match status" value="1"/>
</dbReference>
<dbReference type="AlphaFoldDB" id="A0A1Z5KP09"/>
<feature type="transmembrane region" description="Helical" evidence="3">
    <location>
        <begin position="38"/>
        <end position="55"/>
    </location>
</feature>
<evidence type="ECO:0000256" key="1">
    <source>
        <dbReference type="ARBA" id="ARBA00022679"/>
    </source>
</evidence>
<dbReference type="InParanoid" id="A0A1Z5KP09"/>
<dbReference type="GO" id="GO:0007064">
    <property type="term" value="P:mitotic sister chromatid cohesion"/>
    <property type="evidence" value="ECO:0007669"/>
    <property type="project" value="TreeGrafter"/>
</dbReference>
<dbReference type="PANTHER" id="PTHR42919">
    <property type="entry name" value="N-ALPHA-ACETYLTRANSFERASE"/>
    <property type="match status" value="1"/>
</dbReference>
<evidence type="ECO:0000259" key="4">
    <source>
        <dbReference type="PROSITE" id="PS51186"/>
    </source>
</evidence>
<protein>
    <recommendedName>
        <fullName evidence="4">N-acetyltransferase domain-containing protein</fullName>
    </recommendedName>
</protein>
<dbReference type="GO" id="GO:0031415">
    <property type="term" value="C:NatA complex"/>
    <property type="evidence" value="ECO:0007669"/>
    <property type="project" value="TreeGrafter"/>
</dbReference>
<sequence>MALPRDENVVGPFAEGSANTQNLRSSLLNFRRRRRRKCATLSLCSLLLITLFLTYKVDAFKVSFASTTPRRSSFLDAIATKSSEYRAEEQQSGRIPFVIEALPSKPHPRVYREISDMCIDAFFNDGGRKDNTAPWKEYQLAYLRTLQQGDLEQRRKQQAENNFMLVARTIVPAEDVEYNAPLLLDFDHVYNFIGNPQDDYVRGEVVGFVEVTQKPYGLGPYESNLEKRQSANLLSFLQKQENTADAKSPSSVRPFLTNLSVKYSARRSGVGSALAQRCEEEVLARWNKNEITLEVEDDNKLALEFYRKRGYEILFEDKTGRRYDTTGLWLQQKRF</sequence>
<dbReference type="PANTHER" id="PTHR42919:SF8">
    <property type="entry name" value="N-ALPHA-ACETYLTRANSFERASE 50"/>
    <property type="match status" value="1"/>
</dbReference>
<keyword evidence="3" id="KW-0812">Transmembrane</keyword>
<accession>A0A1Z5KP09</accession>
<dbReference type="InterPro" id="IPR016181">
    <property type="entry name" value="Acyl_CoA_acyltransferase"/>
</dbReference>
<evidence type="ECO:0000256" key="3">
    <source>
        <dbReference type="SAM" id="Phobius"/>
    </source>
</evidence>
<gene>
    <name evidence="5" type="ORF">FisN_13Hu148</name>
</gene>
<dbReference type="OrthoDB" id="47374at2759"/>
<dbReference type="Pfam" id="PF00583">
    <property type="entry name" value="Acetyltransf_1"/>
    <property type="match status" value="1"/>
</dbReference>
<reference evidence="5 6" key="1">
    <citation type="journal article" date="2015" name="Plant Cell">
        <title>Oil accumulation by the oleaginous diatom Fistulifera solaris as revealed by the genome and transcriptome.</title>
        <authorList>
            <person name="Tanaka T."/>
            <person name="Maeda Y."/>
            <person name="Veluchamy A."/>
            <person name="Tanaka M."/>
            <person name="Abida H."/>
            <person name="Marechal E."/>
            <person name="Bowler C."/>
            <person name="Muto M."/>
            <person name="Sunaga Y."/>
            <person name="Tanaka M."/>
            <person name="Yoshino T."/>
            <person name="Taniguchi T."/>
            <person name="Fukuda Y."/>
            <person name="Nemoto M."/>
            <person name="Matsumoto M."/>
            <person name="Wong P.S."/>
            <person name="Aburatani S."/>
            <person name="Fujibuchi W."/>
        </authorList>
    </citation>
    <scope>NUCLEOTIDE SEQUENCE [LARGE SCALE GENOMIC DNA]</scope>
    <source>
        <strain evidence="5 6">JPCC DA0580</strain>
    </source>
</reference>
<dbReference type="GO" id="GO:0008080">
    <property type="term" value="F:N-acetyltransferase activity"/>
    <property type="evidence" value="ECO:0007669"/>
    <property type="project" value="TreeGrafter"/>
</dbReference>
<keyword evidence="3" id="KW-1133">Transmembrane helix</keyword>
<evidence type="ECO:0000313" key="5">
    <source>
        <dbReference type="EMBL" id="GAX27751.1"/>
    </source>
</evidence>
<keyword evidence="2" id="KW-0012">Acyltransferase</keyword>
<dbReference type="EMBL" id="BDSP01000259">
    <property type="protein sequence ID" value="GAX27751.1"/>
    <property type="molecule type" value="Genomic_DNA"/>
</dbReference>
<dbReference type="SUPFAM" id="SSF55729">
    <property type="entry name" value="Acyl-CoA N-acyltransferases (Nat)"/>
    <property type="match status" value="1"/>
</dbReference>